<reference evidence="2 3" key="1">
    <citation type="submission" date="2018-06" db="EMBL/GenBank/DDBJ databases">
        <title>Isolation of heavy metals resistant Paenibacillus silvae NC2 from Gold-Copper mine in ZiJin, China.</title>
        <authorList>
            <person name="Xu J."/>
            <person name="Mazhar H.S."/>
            <person name="Rensing C."/>
        </authorList>
    </citation>
    <scope>NUCLEOTIDE SEQUENCE [LARGE SCALE GENOMIC DNA]</scope>
    <source>
        <strain evidence="2 3">NC2</strain>
    </source>
</reference>
<dbReference type="Proteomes" id="UP000249204">
    <property type="component" value="Unassembled WGS sequence"/>
</dbReference>
<keyword evidence="1" id="KW-0472">Membrane</keyword>
<evidence type="ECO:0000313" key="3">
    <source>
        <dbReference type="Proteomes" id="UP000249204"/>
    </source>
</evidence>
<sequence length="62" mass="7188">MLNALNELGVIFLLVGSFFYFLHLRRIKRQRPLTGVERSMYIITQAGYLLWAGSKLIMLISN</sequence>
<organism evidence="2 3">
    <name type="scientific">Paenibacillus silvae</name>
    <dbReference type="NCBI Taxonomy" id="1325358"/>
    <lineage>
        <taxon>Bacteria</taxon>
        <taxon>Bacillati</taxon>
        <taxon>Bacillota</taxon>
        <taxon>Bacilli</taxon>
        <taxon>Bacillales</taxon>
        <taxon>Paenibacillaceae</taxon>
        <taxon>Paenibacillus</taxon>
    </lineage>
</organism>
<accession>A0A2W6N8K3</accession>
<evidence type="ECO:0008006" key="4">
    <source>
        <dbReference type="Google" id="ProtNLM"/>
    </source>
</evidence>
<dbReference type="AlphaFoldDB" id="A0A2W6N8K3"/>
<evidence type="ECO:0000256" key="1">
    <source>
        <dbReference type="SAM" id="Phobius"/>
    </source>
</evidence>
<proteinExistence type="predicted"/>
<keyword evidence="1" id="KW-1133">Transmembrane helix</keyword>
<name>A0A2W6N8K3_9BACL</name>
<gene>
    <name evidence="2" type="ORF">DN757_28320</name>
</gene>
<protein>
    <recommendedName>
        <fullName evidence="4">DUF4181 domain-containing protein</fullName>
    </recommendedName>
</protein>
<feature type="transmembrane region" description="Helical" evidence="1">
    <location>
        <begin position="6"/>
        <end position="22"/>
    </location>
</feature>
<keyword evidence="1" id="KW-0812">Transmembrane</keyword>
<comment type="caution">
    <text evidence="2">The sequence shown here is derived from an EMBL/GenBank/DDBJ whole genome shotgun (WGS) entry which is preliminary data.</text>
</comment>
<evidence type="ECO:0000313" key="2">
    <source>
        <dbReference type="EMBL" id="PZT52277.1"/>
    </source>
</evidence>
<dbReference type="EMBL" id="QKWW01000116">
    <property type="protein sequence ID" value="PZT52277.1"/>
    <property type="molecule type" value="Genomic_DNA"/>
</dbReference>